<evidence type="ECO:0000313" key="2">
    <source>
        <dbReference type="EMBL" id="AKF04538.1"/>
    </source>
</evidence>
<feature type="region of interest" description="Disordered" evidence="1">
    <location>
        <begin position="301"/>
        <end position="336"/>
    </location>
</feature>
<dbReference type="STRING" id="927083.DB32_001687"/>
<proteinExistence type="predicted"/>
<evidence type="ECO:0000256" key="1">
    <source>
        <dbReference type="SAM" id="MobiDB-lite"/>
    </source>
</evidence>
<accession>A0A0F6YGD2</accession>
<keyword evidence="3" id="KW-1185">Reference proteome</keyword>
<gene>
    <name evidence="2" type="ORF">DB32_001687</name>
</gene>
<organism evidence="2 3">
    <name type="scientific">Sandaracinus amylolyticus</name>
    <dbReference type="NCBI Taxonomy" id="927083"/>
    <lineage>
        <taxon>Bacteria</taxon>
        <taxon>Pseudomonadati</taxon>
        <taxon>Myxococcota</taxon>
        <taxon>Polyangia</taxon>
        <taxon>Polyangiales</taxon>
        <taxon>Sandaracinaceae</taxon>
        <taxon>Sandaracinus</taxon>
    </lineage>
</organism>
<evidence type="ECO:0000313" key="3">
    <source>
        <dbReference type="Proteomes" id="UP000034883"/>
    </source>
</evidence>
<feature type="compositionally biased region" description="Gly residues" evidence="1">
    <location>
        <begin position="321"/>
        <end position="330"/>
    </location>
</feature>
<name>A0A0F6YGD2_9BACT</name>
<reference evidence="2 3" key="1">
    <citation type="submission" date="2015-03" db="EMBL/GenBank/DDBJ databases">
        <title>Genome assembly of Sandaracinus amylolyticus DSM 53668.</title>
        <authorList>
            <person name="Sharma G."/>
            <person name="Subramanian S."/>
        </authorList>
    </citation>
    <scope>NUCLEOTIDE SEQUENCE [LARGE SCALE GENOMIC DNA]</scope>
    <source>
        <strain evidence="2 3">DSM 53668</strain>
    </source>
</reference>
<sequence length="336" mass="34285">MRSLTLSMAFFALMKLCGSSEQPTPPVGAAATGALTVTAQHGGVMVAASDDAWIELVTKQDGQVEAYVVDATGAPLPHEQAQVTTVQVQGSDGRPHDVALAWDEGQRRYAGRVEVTPVAAPAEVQLVVRGQPRRARAPQVVLVPPTPPSATVVVGAPQPPRATVVVERPQAPQATVVVQPPQPPSATVVVQPPQPPHATVVVQAPEPPRASVVVQAPEPPRAAIVVERPRASAQVVVTPPTAPRATVVVAPPPPPVVVAPPRPGVIVVEGDGHPGRGRGHAYGRRGREAEASVVVSPPRPGAVIVAPPSPGRVSVSAGVEVRGGGGGGGRGRGRGH</sequence>
<dbReference type="Proteomes" id="UP000034883">
    <property type="component" value="Chromosome"/>
</dbReference>
<dbReference type="RefSeq" id="WP_157068844.1">
    <property type="nucleotide sequence ID" value="NZ_CP011125.1"/>
</dbReference>
<dbReference type="KEGG" id="samy:DB32_001687"/>
<dbReference type="EMBL" id="CP011125">
    <property type="protein sequence ID" value="AKF04538.1"/>
    <property type="molecule type" value="Genomic_DNA"/>
</dbReference>
<protein>
    <submittedName>
        <fullName evidence="2">16S rRNA processing protein RimM</fullName>
    </submittedName>
</protein>
<dbReference type="AlphaFoldDB" id="A0A0F6YGD2"/>